<name>A0ABN1NYX6_9ACTN</name>
<keyword evidence="6" id="KW-1185">Reference proteome</keyword>
<dbReference type="RefSeq" id="WP_343949110.1">
    <property type="nucleotide sequence ID" value="NZ_BAAAHQ010000007.1"/>
</dbReference>
<dbReference type="EMBL" id="BAAAHQ010000007">
    <property type="protein sequence ID" value="GAA0919085.1"/>
    <property type="molecule type" value="Genomic_DNA"/>
</dbReference>
<proteinExistence type="predicted"/>
<evidence type="ECO:0000259" key="4">
    <source>
        <dbReference type="PROSITE" id="PS01124"/>
    </source>
</evidence>
<reference evidence="5 6" key="1">
    <citation type="journal article" date="2019" name="Int. J. Syst. Evol. Microbiol.">
        <title>The Global Catalogue of Microorganisms (GCM) 10K type strain sequencing project: providing services to taxonomists for standard genome sequencing and annotation.</title>
        <authorList>
            <consortium name="The Broad Institute Genomics Platform"/>
            <consortium name="The Broad Institute Genome Sequencing Center for Infectious Disease"/>
            <person name="Wu L."/>
            <person name="Ma J."/>
        </authorList>
    </citation>
    <scope>NUCLEOTIDE SEQUENCE [LARGE SCALE GENOMIC DNA]</scope>
    <source>
        <strain evidence="5 6">JCM 11136</strain>
    </source>
</reference>
<dbReference type="Gene3D" id="1.10.10.60">
    <property type="entry name" value="Homeodomain-like"/>
    <property type="match status" value="1"/>
</dbReference>
<gene>
    <name evidence="5" type="ORF">GCM10009560_16440</name>
</gene>
<dbReference type="SUPFAM" id="SSF51182">
    <property type="entry name" value="RmlC-like cupins"/>
    <property type="match status" value="1"/>
</dbReference>
<accession>A0ABN1NYX6</accession>
<dbReference type="PRINTS" id="PR00032">
    <property type="entry name" value="HTHARAC"/>
</dbReference>
<dbReference type="Gene3D" id="2.60.120.10">
    <property type="entry name" value="Jelly Rolls"/>
    <property type="match status" value="1"/>
</dbReference>
<sequence>MTLDTAVPPGIGVIIVGHFPLASGEWIPAHEHTHHQLAWTRSGVLSVAVGDAYWVLPPTRALWLPAGVVHRTGATRDAVLCSLYFDPRRCDLDWTRPTAVGVDGLLAQLIGYLSRDDLADAPRLRAEAVVLDLLRPLPALPIDVPAPSDARVRAVAEALLADPADPRGLDAHARAVGVSRRTLTRLFVQDTGVSFERWRTHVRLRAALPLLAEGRPVSQAAHAVGYANASAFLAAFRRTVGTTPGRYLSG</sequence>
<dbReference type="InterPro" id="IPR018060">
    <property type="entry name" value="HTH_AraC"/>
</dbReference>
<organism evidence="5 6">
    <name type="scientific">Nonomuraea longicatena</name>
    <dbReference type="NCBI Taxonomy" id="83682"/>
    <lineage>
        <taxon>Bacteria</taxon>
        <taxon>Bacillati</taxon>
        <taxon>Actinomycetota</taxon>
        <taxon>Actinomycetes</taxon>
        <taxon>Streptosporangiales</taxon>
        <taxon>Streptosporangiaceae</taxon>
        <taxon>Nonomuraea</taxon>
    </lineage>
</organism>
<dbReference type="SMART" id="SM00342">
    <property type="entry name" value="HTH_ARAC"/>
    <property type="match status" value="1"/>
</dbReference>
<evidence type="ECO:0000256" key="2">
    <source>
        <dbReference type="ARBA" id="ARBA00023125"/>
    </source>
</evidence>
<evidence type="ECO:0000256" key="3">
    <source>
        <dbReference type="ARBA" id="ARBA00023163"/>
    </source>
</evidence>
<dbReference type="CDD" id="cd06124">
    <property type="entry name" value="cupin_NimR-like_N"/>
    <property type="match status" value="1"/>
</dbReference>
<dbReference type="InterPro" id="IPR003313">
    <property type="entry name" value="AraC-bd"/>
</dbReference>
<dbReference type="InterPro" id="IPR020449">
    <property type="entry name" value="Tscrpt_reg_AraC-type_HTH"/>
</dbReference>
<feature type="domain" description="HTH araC/xylS-type" evidence="4">
    <location>
        <begin position="153"/>
        <end position="250"/>
    </location>
</feature>
<protein>
    <submittedName>
        <fullName evidence="5">Helix-turn-helix transcriptional regulator</fullName>
    </submittedName>
</protein>
<dbReference type="Proteomes" id="UP001501578">
    <property type="component" value="Unassembled WGS sequence"/>
</dbReference>
<dbReference type="PROSITE" id="PS00041">
    <property type="entry name" value="HTH_ARAC_FAMILY_1"/>
    <property type="match status" value="1"/>
</dbReference>
<dbReference type="SUPFAM" id="SSF46689">
    <property type="entry name" value="Homeodomain-like"/>
    <property type="match status" value="1"/>
</dbReference>
<comment type="caution">
    <text evidence="5">The sequence shown here is derived from an EMBL/GenBank/DDBJ whole genome shotgun (WGS) entry which is preliminary data.</text>
</comment>
<keyword evidence="2" id="KW-0238">DNA-binding</keyword>
<dbReference type="InterPro" id="IPR014710">
    <property type="entry name" value="RmlC-like_jellyroll"/>
</dbReference>
<dbReference type="PANTHER" id="PTHR11019:SF199">
    <property type="entry name" value="HTH-TYPE TRANSCRIPTIONAL REGULATOR NIMR"/>
    <property type="match status" value="1"/>
</dbReference>
<dbReference type="InterPro" id="IPR018062">
    <property type="entry name" value="HTH_AraC-typ_CS"/>
</dbReference>
<dbReference type="InterPro" id="IPR011051">
    <property type="entry name" value="RmlC_Cupin_sf"/>
</dbReference>
<dbReference type="PROSITE" id="PS01124">
    <property type="entry name" value="HTH_ARAC_FAMILY_2"/>
    <property type="match status" value="1"/>
</dbReference>
<evidence type="ECO:0000313" key="5">
    <source>
        <dbReference type="EMBL" id="GAA0919085.1"/>
    </source>
</evidence>
<dbReference type="Pfam" id="PF02311">
    <property type="entry name" value="AraC_binding"/>
    <property type="match status" value="1"/>
</dbReference>
<keyword evidence="1" id="KW-0805">Transcription regulation</keyword>
<dbReference type="Pfam" id="PF12833">
    <property type="entry name" value="HTH_18"/>
    <property type="match status" value="1"/>
</dbReference>
<dbReference type="InterPro" id="IPR009057">
    <property type="entry name" value="Homeodomain-like_sf"/>
</dbReference>
<dbReference type="PANTHER" id="PTHR11019">
    <property type="entry name" value="HTH-TYPE TRANSCRIPTIONAL REGULATOR NIMR"/>
    <property type="match status" value="1"/>
</dbReference>
<keyword evidence="3" id="KW-0804">Transcription</keyword>
<evidence type="ECO:0000313" key="6">
    <source>
        <dbReference type="Proteomes" id="UP001501578"/>
    </source>
</evidence>
<evidence type="ECO:0000256" key="1">
    <source>
        <dbReference type="ARBA" id="ARBA00023015"/>
    </source>
</evidence>